<proteinExistence type="predicted"/>
<accession>A0ACB6QCD0</accession>
<keyword evidence="2" id="KW-1185">Reference proteome</keyword>
<dbReference type="EMBL" id="MU003535">
    <property type="protein sequence ID" value="KAF2464623.1"/>
    <property type="molecule type" value="Genomic_DNA"/>
</dbReference>
<evidence type="ECO:0000313" key="1">
    <source>
        <dbReference type="EMBL" id="KAF2464623.1"/>
    </source>
</evidence>
<name>A0ACB6QCD0_9PLEO</name>
<comment type="caution">
    <text evidence="1">The sequence shown here is derived from an EMBL/GenBank/DDBJ whole genome shotgun (WGS) entry which is preliminary data.</text>
</comment>
<reference evidence="1" key="1">
    <citation type="journal article" date="2020" name="Stud. Mycol.">
        <title>101 Dothideomycetes genomes: a test case for predicting lifestyles and emergence of pathogens.</title>
        <authorList>
            <person name="Haridas S."/>
            <person name="Albert R."/>
            <person name="Binder M."/>
            <person name="Bloem J."/>
            <person name="Labutti K."/>
            <person name="Salamov A."/>
            <person name="Andreopoulos B."/>
            <person name="Baker S."/>
            <person name="Barry K."/>
            <person name="Bills G."/>
            <person name="Bluhm B."/>
            <person name="Cannon C."/>
            <person name="Castanera R."/>
            <person name="Culley D."/>
            <person name="Daum C."/>
            <person name="Ezra D."/>
            <person name="Gonzalez J."/>
            <person name="Henrissat B."/>
            <person name="Kuo A."/>
            <person name="Liang C."/>
            <person name="Lipzen A."/>
            <person name="Lutzoni F."/>
            <person name="Magnuson J."/>
            <person name="Mondo S."/>
            <person name="Nolan M."/>
            <person name="Ohm R."/>
            <person name="Pangilinan J."/>
            <person name="Park H.-J."/>
            <person name="Ramirez L."/>
            <person name="Alfaro M."/>
            <person name="Sun H."/>
            <person name="Tritt A."/>
            <person name="Yoshinaga Y."/>
            <person name="Zwiers L.-H."/>
            <person name="Turgeon B."/>
            <person name="Goodwin S."/>
            <person name="Spatafora J."/>
            <person name="Crous P."/>
            <person name="Grigoriev I."/>
        </authorList>
    </citation>
    <scope>NUCLEOTIDE SEQUENCE</scope>
    <source>
        <strain evidence="1">ATCC 200398</strain>
    </source>
</reference>
<organism evidence="1 2">
    <name type="scientific">Lindgomyces ingoldianus</name>
    <dbReference type="NCBI Taxonomy" id="673940"/>
    <lineage>
        <taxon>Eukaryota</taxon>
        <taxon>Fungi</taxon>
        <taxon>Dikarya</taxon>
        <taxon>Ascomycota</taxon>
        <taxon>Pezizomycotina</taxon>
        <taxon>Dothideomycetes</taxon>
        <taxon>Pleosporomycetidae</taxon>
        <taxon>Pleosporales</taxon>
        <taxon>Lindgomycetaceae</taxon>
        <taxon>Lindgomyces</taxon>
    </lineage>
</organism>
<protein>
    <submittedName>
        <fullName evidence="1">Uncharacterized protein</fullName>
    </submittedName>
</protein>
<sequence>MAGGKTLYPRGTLKKIVKANTNQKLSKNVDILIFLNYALFLQDLIKEAGIASKQSGERVITARSIRKVRADCLAKFAG</sequence>
<dbReference type="Proteomes" id="UP000799755">
    <property type="component" value="Unassembled WGS sequence"/>
</dbReference>
<gene>
    <name evidence="1" type="ORF">BDR25DRAFT_296575</name>
</gene>
<evidence type="ECO:0000313" key="2">
    <source>
        <dbReference type="Proteomes" id="UP000799755"/>
    </source>
</evidence>